<accession>A0ABX7N6K9</accession>
<proteinExistence type="predicted"/>
<evidence type="ECO:0008006" key="3">
    <source>
        <dbReference type="Google" id="ProtNLM"/>
    </source>
</evidence>
<dbReference type="Proteomes" id="UP000663090">
    <property type="component" value="Chromosome"/>
</dbReference>
<dbReference type="InterPro" id="IPR036684">
    <property type="entry name" value="Ca_lectin_sf"/>
</dbReference>
<evidence type="ECO:0000313" key="1">
    <source>
        <dbReference type="EMBL" id="QSQ11993.1"/>
    </source>
</evidence>
<sequence length="142" mass="14362">MSNTATFQFAGGSKVYVQALANAGYTQQVTISPPSGSAAVFQGSGEGNVTMPLTTQGFLTAGSNGGQASFTVPGSGSQLSTYKVAVSYNKGSGFQPSNVEGNSSTFTTPAGGQLVVGVVSSEDATDNDYNDGVVYFTLYPAL</sequence>
<dbReference type="Gene3D" id="2.60.120.400">
    <property type="entry name" value="Calcium-mediated lectin"/>
    <property type="match status" value="1"/>
</dbReference>
<reference evidence="1 2" key="1">
    <citation type="submission" date="2021-02" db="EMBL/GenBank/DDBJ databases">
        <title>De Novo genome assembly of isolated myxobacteria.</title>
        <authorList>
            <person name="Stevens D.C."/>
        </authorList>
    </citation>
    <scope>NUCLEOTIDE SEQUENCE [LARGE SCALE GENOMIC DNA]</scope>
    <source>
        <strain evidence="1 2">SCHIC003</strain>
    </source>
</reference>
<dbReference type="SUPFAM" id="SSF82026">
    <property type="entry name" value="Calcium-mediated lectin"/>
    <property type="match status" value="1"/>
</dbReference>
<name>A0ABX7N6K9_9BACT</name>
<keyword evidence="2" id="KW-1185">Reference proteome</keyword>
<dbReference type="RefSeq" id="WP_206713728.1">
    <property type="nucleotide sequence ID" value="NZ_CP071091.1"/>
</dbReference>
<protein>
    <recommendedName>
        <fullName evidence="3">DUF4402 domain-containing protein</fullName>
    </recommendedName>
</protein>
<organism evidence="1 2">
    <name type="scientific">Myxococcus landrumensis</name>
    <dbReference type="NCBI Taxonomy" id="2813577"/>
    <lineage>
        <taxon>Bacteria</taxon>
        <taxon>Pseudomonadati</taxon>
        <taxon>Myxococcota</taxon>
        <taxon>Myxococcia</taxon>
        <taxon>Myxococcales</taxon>
        <taxon>Cystobacterineae</taxon>
        <taxon>Myxococcaceae</taxon>
        <taxon>Myxococcus</taxon>
    </lineage>
</organism>
<evidence type="ECO:0000313" key="2">
    <source>
        <dbReference type="Proteomes" id="UP000663090"/>
    </source>
</evidence>
<dbReference type="EMBL" id="CP071091">
    <property type="protein sequence ID" value="QSQ11993.1"/>
    <property type="molecule type" value="Genomic_DNA"/>
</dbReference>
<gene>
    <name evidence="1" type="ORF">JY572_26865</name>
</gene>